<dbReference type="EMBL" id="BMYF01000003">
    <property type="protein sequence ID" value="GHB29211.1"/>
    <property type="molecule type" value="Genomic_DNA"/>
</dbReference>
<dbReference type="AlphaFoldDB" id="A0A8J3G4B4"/>
<feature type="chain" id="PRO_5035310235" description="DUF1460 domain-containing protein" evidence="1">
    <location>
        <begin position="25"/>
        <end position="286"/>
    </location>
</feature>
<evidence type="ECO:0000313" key="2">
    <source>
        <dbReference type="EMBL" id="GHB29211.1"/>
    </source>
</evidence>
<protein>
    <recommendedName>
        <fullName evidence="4">DUF1460 domain-containing protein</fullName>
    </recommendedName>
</protein>
<gene>
    <name evidence="2" type="ORF">GCM10008106_07620</name>
</gene>
<dbReference type="SUPFAM" id="SSF54001">
    <property type="entry name" value="Cysteine proteinases"/>
    <property type="match status" value="1"/>
</dbReference>
<sequence>MKVYSLYLKIIALSLLCLTQKSFAQTICTPENREALEGIIREILTYEKLEDTFSERNVQIGKLFLNTPYVEKTLEITDNETLVINVMGLDCTTFVKSVIALNRSKDLLKHGIGPFENSLTFVRYRNGVRDGYPSRLHYFSDWISDAVAKGFLLDVTKDLGGVPYENKPTFMSENPQYYPQLSNPYNLNAIRIIEQGIARRQYHYIPKAAVKGMESKLQNGDLIAITSSLGNLDMVHVGFAVEKNGRMHLLHASSASKKVEISEKPIHEYLQGSKSQSGIMVGRFKP</sequence>
<organism evidence="2 3">
    <name type="scientific">Mongoliitalea lutea</name>
    <dbReference type="NCBI Taxonomy" id="849756"/>
    <lineage>
        <taxon>Bacteria</taxon>
        <taxon>Pseudomonadati</taxon>
        <taxon>Bacteroidota</taxon>
        <taxon>Cytophagia</taxon>
        <taxon>Cytophagales</taxon>
        <taxon>Cyclobacteriaceae</taxon>
        <taxon>Mongoliitalea</taxon>
    </lineage>
</organism>
<reference evidence="2" key="1">
    <citation type="journal article" date="2014" name="Int. J. Syst. Evol. Microbiol.">
        <title>Complete genome sequence of Corynebacterium casei LMG S-19264T (=DSM 44701T), isolated from a smear-ripened cheese.</title>
        <authorList>
            <consortium name="US DOE Joint Genome Institute (JGI-PGF)"/>
            <person name="Walter F."/>
            <person name="Albersmeier A."/>
            <person name="Kalinowski J."/>
            <person name="Ruckert C."/>
        </authorList>
    </citation>
    <scope>NUCLEOTIDE SEQUENCE</scope>
    <source>
        <strain evidence="2">KCTC 23224</strain>
    </source>
</reference>
<evidence type="ECO:0008006" key="4">
    <source>
        <dbReference type="Google" id="ProtNLM"/>
    </source>
</evidence>
<evidence type="ECO:0000256" key="1">
    <source>
        <dbReference type="SAM" id="SignalP"/>
    </source>
</evidence>
<name>A0A8J3G4B4_9BACT</name>
<proteinExistence type="predicted"/>
<keyword evidence="3" id="KW-1185">Reference proteome</keyword>
<evidence type="ECO:0000313" key="3">
    <source>
        <dbReference type="Proteomes" id="UP000642809"/>
    </source>
</evidence>
<dbReference type="RefSeq" id="WP_189579128.1">
    <property type="nucleotide sequence ID" value="NZ_BMYF01000003.1"/>
</dbReference>
<dbReference type="InterPro" id="IPR010846">
    <property type="entry name" value="AmiA-like"/>
</dbReference>
<dbReference type="Gene3D" id="2.30.260.10">
    <property type="entry name" value="putative xylanase like domain"/>
    <property type="match status" value="1"/>
</dbReference>
<dbReference type="Gene3D" id="1.10.3670.10">
    <property type="entry name" value="Putative xylanase like domain"/>
    <property type="match status" value="1"/>
</dbReference>
<keyword evidence="1" id="KW-0732">Signal</keyword>
<feature type="signal peptide" evidence="1">
    <location>
        <begin position="1"/>
        <end position="24"/>
    </location>
</feature>
<dbReference type="Proteomes" id="UP000642809">
    <property type="component" value="Unassembled WGS sequence"/>
</dbReference>
<reference evidence="2" key="2">
    <citation type="submission" date="2020-09" db="EMBL/GenBank/DDBJ databases">
        <authorList>
            <person name="Sun Q."/>
            <person name="Kim S."/>
        </authorList>
    </citation>
    <scope>NUCLEOTIDE SEQUENCE</scope>
    <source>
        <strain evidence="2">KCTC 23224</strain>
    </source>
</reference>
<accession>A0A8J3G4B4</accession>
<dbReference type="Pfam" id="PF07313">
    <property type="entry name" value="AmiA-like"/>
    <property type="match status" value="1"/>
</dbReference>
<comment type="caution">
    <text evidence="2">The sequence shown here is derived from an EMBL/GenBank/DDBJ whole genome shotgun (WGS) entry which is preliminary data.</text>
</comment>
<dbReference type="InterPro" id="IPR038765">
    <property type="entry name" value="Papain-like_cys_pep_sf"/>
</dbReference>